<dbReference type="Pfam" id="PF09335">
    <property type="entry name" value="VTT_dom"/>
    <property type="match status" value="1"/>
</dbReference>
<dbReference type="PANTHER" id="PTHR42709">
    <property type="entry name" value="ALKALINE PHOSPHATASE LIKE PROTEIN"/>
    <property type="match status" value="1"/>
</dbReference>
<keyword evidence="1" id="KW-1133">Transmembrane helix</keyword>
<dbReference type="InterPro" id="IPR051311">
    <property type="entry name" value="DedA_domain"/>
</dbReference>
<dbReference type="eggNOG" id="COG0586">
    <property type="taxonomic scope" value="Bacteria"/>
</dbReference>
<keyword evidence="1" id="KW-0472">Membrane</keyword>
<feature type="transmembrane region" description="Helical" evidence="1">
    <location>
        <begin position="128"/>
        <end position="152"/>
    </location>
</feature>
<dbReference type="GO" id="GO:0005886">
    <property type="term" value="C:plasma membrane"/>
    <property type="evidence" value="ECO:0007669"/>
    <property type="project" value="TreeGrafter"/>
</dbReference>
<dbReference type="Proteomes" id="UP000015527">
    <property type="component" value="Unassembled WGS sequence"/>
</dbReference>
<feature type="transmembrane region" description="Helical" evidence="1">
    <location>
        <begin position="158"/>
        <end position="179"/>
    </location>
</feature>
<keyword evidence="4" id="KW-1185">Reference proteome</keyword>
<name>T0I7E4_9SPHN</name>
<dbReference type="OrthoDB" id="948134at2"/>
<dbReference type="AlphaFoldDB" id="T0I7E4"/>
<dbReference type="RefSeq" id="WP_021236136.1">
    <property type="nucleotide sequence ID" value="NZ_ATHL01000153.1"/>
</dbReference>
<accession>T0I7E4</accession>
<gene>
    <name evidence="3" type="ORF">L284_22365</name>
</gene>
<feature type="domain" description="VTT" evidence="2">
    <location>
        <begin position="24"/>
        <end position="142"/>
    </location>
</feature>
<evidence type="ECO:0000313" key="4">
    <source>
        <dbReference type="Proteomes" id="UP000015527"/>
    </source>
</evidence>
<evidence type="ECO:0000256" key="1">
    <source>
        <dbReference type="SAM" id="Phobius"/>
    </source>
</evidence>
<evidence type="ECO:0000259" key="2">
    <source>
        <dbReference type="Pfam" id="PF09335"/>
    </source>
</evidence>
<evidence type="ECO:0000313" key="3">
    <source>
        <dbReference type="EMBL" id="EQB07605.1"/>
    </source>
</evidence>
<dbReference type="InterPro" id="IPR032816">
    <property type="entry name" value="VTT_dom"/>
</dbReference>
<organism evidence="3 4">
    <name type="scientific">Novosphingobium lindaniclasticum LE124</name>
    <dbReference type="NCBI Taxonomy" id="1096930"/>
    <lineage>
        <taxon>Bacteria</taxon>
        <taxon>Pseudomonadati</taxon>
        <taxon>Pseudomonadota</taxon>
        <taxon>Alphaproteobacteria</taxon>
        <taxon>Sphingomonadales</taxon>
        <taxon>Sphingomonadaceae</taxon>
        <taxon>Novosphingobium</taxon>
    </lineage>
</organism>
<protein>
    <recommendedName>
        <fullName evidence="2">VTT domain-containing protein</fullName>
    </recommendedName>
</protein>
<dbReference type="PANTHER" id="PTHR42709:SF2">
    <property type="entry name" value="INNER MEMBRANE PROTEIN YOHD"/>
    <property type="match status" value="1"/>
</dbReference>
<dbReference type="PATRIC" id="fig|1096930.3.peg.4399"/>
<keyword evidence="1" id="KW-0812">Transmembrane</keyword>
<proteinExistence type="predicted"/>
<sequence length="199" mass="20943">MLEAILSQYGAAAVFLGSGAEGETSAIIGGILAQQGSIPLFQSVAAAICGSFVADQLLFVLGRRLKHSPAMVRWTAKPAFAKVLSTFERHPTGFVFAFRFLYGVRTISPVVLGTTNLPTGVFMRLNGVAAIVWGTTFSLAGYLFGSAIASYFGEVASIAKIAATLAAIAFALLCLRTIAKICSRKGRPANDEAARDPLH</sequence>
<reference evidence="3 4" key="1">
    <citation type="journal article" date="2013" name="Genome Announc.">
        <title>Genome Sequence of Novosphingobium lindaniclasticum LE124T, Isolated from a Hexachlorocyclohexane Dumpsite.</title>
        <authorList>
            <person name="Saxena A."/>
            <person name="Nayyar N."/>
            <person name="Sangwan N."/>
            <person name="Kumari R."/>
            <person name="Khurana J.P."/>
            <person name="Lal R."/>
        </authorList>
    </citation>
    <scope>NUCLEOTIDE SEQUENCE [LARGE SCALE GENOMIC DNA]</scope>
    <source>
        <strain evidence="3 4">LE124</strain>
    </source>
</reference>
<dbReference type="EMBL" id="ATHL01000153">
    <property type="protein sequence ID" value="EQB07605.1"/>
    <property type="molecule type" value="Genomic_DNA"/>
</dbReference>
<comment type="caution">
    <text evidence="3">The sequence shown here is derived from an EMBL/GenBank/DDBJ whole genome shotgun (WGS) entry which is preliminary data.</text>
</comment>